<evidence type="ECO:0000256" key="3">
    <source>
        <dbReference type="ARBA" id="ARBA00022989"/>
    </source>
</evidence>
<dbReference type="PROSITE" id="PS50262">
    <property type="entry name" value="G_PROTEIN_RECEP_F1_2"/>
    <property type="match status" value="1"/>
</dbReference>
<comment type="similarity">
    <text evidence="8">Belongs to the G-protein coupled receptor 1 family.</text>
</comment>
<reference evidence="12 13" key="1">
    <citation type="submission" date="2022-12" db="EMBL/GenBank/DDBJ databases">
        <title>Chromosome-level genome of Tegillarca granosa.</title>
        <authorList>
            <person name="Kim J."/>
        </authorList>
    </citation>
    <scope>NUCLEOTIDE SEQUENCE [LARGE SCALE GENOMIC DNA]</scope>
    <source>
        <strain evidence="12">Teg-2019</strain>
        <tissue evidence="12">Adductor muscle</tissue>
    </source>
</reference>
<evidence type="ECO:0000256" key="5">
    <source>
        <dbReference type="ARBA" id="ARBA00023136"/>
    </source>
</evidence>
<feature type="transmembrane region" description="Helical" evidence="10">
    <location>
        <begin position="352"/>
        <end position="373"/>
    </location>
</feature>
<gene>
    <name evidence="12" type="ORF">KUTeg_008062</name>
</gene>
<evidence type="ECO:0000256" key="2">
    <source>
        <dbReference type="ARBA" id="ARBA00022692"/>
    </source>
</evidence>
<evidence type="ECO:0000256" key="10">
    <source>
        <dbReference type="SAM" id="Phobius"/>
    </source>
</evidence>
<feature type="transmembrane region" description="Helical" evidence="10">
    <location>
        <begin position="97"/>
        <end position="118"/>
    </location>
</feature>
<feature type="transmembrane region" description="Helical" evidence="10">
    <location>
        <begin position="393"/>
        <end position="416"/>
    </location>
</feature>
<keyword evidence="6 8" id="KW-0675">Receptor</keyword>
<comment type="caution">
    <text evidence="12">The sequence shown here is derived from an EMBL/GenBank/DDBJ whole genome shotgun (WGS) entry which is preliminary data.</text>
</comment>
<evidence type="ECO:0000256" key="1">
    <source>
        <dbReference type="ARBA" id="ARBA00004141"/>
    </source>
</evidence>
<evidence type="ECO:0000259" key="11">
    <source>
        <dbReference type="PROSITE" id="PS50262"/>
    </source>
</evidence>
<dbReference type="Gene3D" id="1.20.1070.10">
    <property type="entry name" value="Rhodopsin 7-helix transmembrane proteins"/>
    <property type="match status" value="1"/>
</dbReference>
<feature type="transmembrane region" description="Helical" evidence="10">
    <location>
        <begin position="138"/>
        <end position="156"/>
    </location>
</feature>
<feature type="transmembrane region" description="Helical" evidence="10">
    <location>
        <begin position="177"/>
        <end position="197"/>
    </location>
</feature>
<keyword evidence="13" id="KW-1185">Reference proteome</keyword>
<evidence type="ECO:0000256" key="4">
    <source>
        <dbReference type="ARBA" id="ARBA00023040"/>
    </source>
</evidence>
<keyword evidence="5 10" id="KW-0472">Membrane</keyword>
<sequence>MKLHDKSFPLTRFNFWEKSTSTSDTNMNVTKIYNDTLQSNLLIPHTNYTLSELNAEYALSKLGGIIFVGVLMILGVVGNAHVLYVYATKFKHSNHRFYIISLACLDLITCCIGMPFVIVDLRFPLLFTLVPVCKMLRFLNYFMCACSALILVVIAVDRYRKICKPFEPQMNRKTAKFACLIAVIISLSLSWPAPILYGHSTVDAETISEYFDMDINVTGVQCFTEDRFKQTKYQAFFNIILIFVILASTVILAVLYGLIGRKVFKQTKQFTRKIKVSPAGQGHSNSESIKTDSSGSAANSDIHLISNHLIIEPGMDTGKSKTTPKLHYSRSTNVCKAPAGASELRSIQKKKITFMLFVITLVFVLSFMPHLSLKTIAFLKKDFLPSLSFRNLVLYNTFVWSFFVNNAANPIIYGFCDERFRMEMKKLYCRRSGGFDL</sequence>
<evidence type="ECO:0000256" key="7">
    <source>
        <dbReference type="ARBA" id="ARBA00023224"/>
    </source>
</evidence>
<organism evidence="12 13">
    <name type="scientific">Tegillarca granosa</name>
    <name type="common">Malaysian cockle</name>
    <name type="synonym">Anadara granosa</name>
    <dbReference type="NCBI Taxonomy" id="220873"/>
    <lineage>
        <taxon>Eukaryota</taxon>
        <taxon>Metazoa</taxon>
        <taxon>Spiralia</taxon>
        <taxon>Lophotrochozoa</taxon>
        <taxon>Mollusca</taxon>
        <taxon>Bivalvia</taxon>
        <taxon>Autobranchia</taxon>
        <taxon>Pteriomorphia</taxon>
        <taxon>Arcoida</taxon>
        <taxon>Arcoidea</taxon>
        <taxon>Arcidae</taxon>
        <taxon>Tegillarca</taxon>
    </lineage>
</organism>
<evidence type="ECO:0000313" key="12">
    <source>
        <dbReference type="EMBL" id="KAJ8313501.1"/>
    </source>
</evidence>
<evidence type="ECO:0000313" key="13">
    <source>
        <dbReference type="Proteomes" id="UP001217089"/>
    </source>
</evidence>
<dbReference type="Pfam" id="PF00001">
    <property type="entry name" value="7tm_1"/>
    <property type="match status" value="1"/>
</dbReference>
<keyword evidence="3 10" id="KW-1133">Transmembrane helix</keyword>
<keyword evidence="2 8" id="KW-0812">Transmembrane</keyword>
<dbReference type="InterPro" id="IPR000276">
    <property type="entry name" value="GPCR_Rhodpsn"/>
</dbReference>
<feature type="domain" description="G-protein coupled receptors family 1 profile" evidence="11">
    <location>
        <begin position="78"/>
        <end position="413"/>
    </location>
</feature>
<dbReference type="CDD" id="cd00637">
    <property type="entry name" value="7tm_classA_rhodopsin-like"/>
    <property type="match status" value="1"/>
</dbReference>
<dbReference type="PANTHER" id="PTHR24243:SF208">
    <property type="entry name" value="PYROKININ-1 RECEPTOR"/>
    <property type="match status" value="1"/>
</dbReference>
<feature type="compositionally biased region" description="Polar residues" evidence="9">
    <location>
        <begin position="282"/>
        <end position="297"/>
    </location>
</feature>
<evidence type="ECO:0000256" key="9">
    <source>
        <dbReference type="SAM" id="MobiDB-lite"/>
    </source>
</evidence>
<feature type="transmembrane region" description="Helical" evidence="10">
    <location>
        <begin position="62"/>
        <end position="85"/>
    </location>
</feature>
<dbReference type="PRINTS" id="PR00237">
    <property type="entry name" value="GPCRRHODOPSN"/>
</dbReference>
<accession>A0ABQ9FA64</accession>
<dbReference type="Proteomes" id="UP001217089">
    <property type="component" value="Unassembled WGS sequence"/>
</dbReference>
<dbReference type="PANTHER" id="PTHR24243">
    <property type="entry name" value="G-PROTEIN COUPLED RECEPTOR"/>
    <property type="match status" value="1"/>
</dbReference>
<dbReference type="PROSITE" id="PS00237">
    <property type="entry name" value="G_PROTEIN_RECEP_F1_1"/>
    <property type="match status" value="1"/>
</dbReference>
<protein>
    <recommendedName>
        <fullName evidence="11">G-protein coupled receptors family 1 profile domain-containing protein</fullName>
    </recommendedName>
</protein>
<dbReference type="SUPFAM" id="SSF81321">
    <property type="entry name" value="Family A G protein-coupled receptor-like"/>
    <property type="match status" value="1"/>
</dbReference>
<name>A0ABQ9FA64_TEGGR</name>
<keyword evidence="4 8" id="KW-0297">G-protein coupled receptor</keyword>
<comment type="subcellular location">
    <subcellularLocation>
        <location evidence="1">Membrane</location>
        <topology evidence="1">Multi-pass membrane protein</topology>
    </subcellularLocation>
</comment>
<feature type="transmembrane region" description="Helical" evidence="10">
    <location>
        <begin position="235"/>
        <end position="259"/>
    </location>
</feature>
<dbReference type="EMBL" id="JARBDR010000342">
    <property type="protein sequence ID" value="KAJ8313501.1"/>
    <property type="molecule type" value="Genomic_DNA"/>
</dbReference>
<evidence type="ECO:0000256" key="6">
    <source>
        <dbReference type="ARBA" id="ARBA00023170"/>
    </source>
</evidence>
<feature type="region of interest" description="Disordered" evidence="9">
    <location>
        <begin position="275"/>
        <end position="297"/>
    </location>
</feature>
<proteinExistence type="inferred from homology"/>
<keyword evidence="7 8" id="KW-0807">Transducer</keyword>
<dbReference type="InterPro" id="IPR017452">
    <property type="entry name" value="GPCR_Rhodpsn_7TM"/>
</dbReference>
<evidence type="ECO:0000256" key="8">
    <source>
        <dbReference type="RuleBase" id="RU000688"/>
    </source>
</evidence>